<proteinExistence type="predicted"/>
<name>A0A1V5M8D4_UNCT6</name>
<reference evidence="1" key="1">
    <citation type="submission" date="2017-02" db="EMBL/GenBank/DDBJ databases">
        <title>Delving into the versatile metabolic prowess of the omnipresent phylum Bacteroidetes.</title>
        <authorList>
            <person name="Nobu M.K."/>
            <person name="Mei R."/>
            <person name="Narihiro T."/>
            <person name="Kuroda K."/>
            <person name="Liu W.-T."/>
        </authorList>
    </citation>
    <scope>NUCLEOTIDE SEQUENCE</scope>
    <source>
        <strain evidence="1">ADurb.Bin417</strain>
    </source>
</reference>
<sequence length="45" mass="5206">MFCDTVLLIFSGNPRGLKAVSQILHEKVRPSGRWPLKDYPRPRPE</sequence>
<organism evidence="1">
    <name type="scientific">candidate division TA06 bacterium ADurb.Bin417</name>
    <dbReference type="NCBI Taxonomy" id="1852828"/>
    <lineage>
        <taxon>Bacteria</taxon>
        <taxon>Bacteria division TA06</taxon>
    </lineage>
</organism>
<accession>A0A1V5M8D4</accession>
<comment type="caution">
    <text evidence="1">The sequence shown here is derived from an EMBL/GenBank/DDBJ whole genome shotgun (WGS) entry which is preliminary data.</text>
</comment>
<evidence type="ECO:0000313" key="1">
    <source>
        <dbReference type="EMBL" id="OPZ89487.1"/>
    </source>
</evidence>
<dbReference type="EMBL" id="MWAK01000361">
    <property type="protein sequence ID" value="OPZ89487.1"/>
    <property type="molecule type" value="Genomic_DNA"/>
</dbReference>
<dbReference type="Proteomes" id="UP000485484">
    <property type="component" value="Unassembled WGS sequence"/>
</dbReference>
<gene>
    <name evidence="1" type="ORF">BWY73_01498</name>
</gene>
<protein>
    <submittedName>
        <fullName evidence="1">Uncharacterized protein</fullName>
    </submittedName>
</protein>
<dbReference type="AlphaFoldDB" id="A0A1V5M8D4"/>